<reference evidence="5" key="1">
    <citation type="submission" date="2020-05" db="EMBL/GenBank/DDBJ databases">
        <authorList>
            <person name="Chiriac C."/>
            <person name="Salcher M."/>
            <person name="Ghai R."/>
            <person name="Kavagutti S V."/>
        </authorList>
    </citation>
    <scope>NUCLEOTIDE SEQUENCE</scope>
</reference>
<dbReference type="PANTHER" id="PTHR30231">
    <property type="entry name" value="DNA POLYMERASE III SUBUNIT EPSILON"/>
    <property type="match status" value="1"/>
</dbReference>
<dbReference type="SMART" id="SM00479">
    <property type="entry name" value="EXOIII"/>
    <property type="match status" value="1"/>
</dbReference>
<proteinExistence type="predicted"/>
<evidence type="ECO:0000313" key="5">
    <source>
        <dbReference type="EMBL" id="CAB4907911.1"/>
    </source>
</evidence>
<dbReference type="CDD" id="cd06127">
    <property type="entry name" value="DEDDh"/>
    <property type="match status" value="1"/>
</dbReference>
<protein>
    <submittedName>
        <fullName evidence="5">Unannotated protein</fullName>
    </submittedName>
</protein>
<dbReference type="GO" id="GO:0003676">
    <property type="term" value="F:nucleic acid binding"/>
    <property type="evidence" value="ECO:0007669"/>
    <property type="project" value="InterPro"/>
</dbReference>
<sequence>MSDTRPLPGWAQTLAVFDTETTGIAAETTRIVSAHVSLLDEDGKVSEAHEWLINPGIEIPVVATSVHGITTEFAVANGQDAATAIAEIMAVLEAHFDSGIPVVAYNASYDFTILDREAKRYGLSPLAHVRPIIDPLVIDKQVDRYRKGKRRLEDAAMHYGITLDNAHEASSDAIAAGRIAQALARVHGDKLDMSALALHDAQVSWAAEQAASFAQYLKSQGKTPYRDDGVWPVR</sequence>
<dbReference type="PANTHER" id="PTHR30231:SF4">
    <property type="entry name" value="PROTEIN NEN2"/>
    <property type="match status" value="1"/>
</dbReference>
<dbReference type="GO" id="GO:0008408">
    <property type="term" value="F:3'-5' exonuclease activity"/>
    <property type="evidence" value="ECO:0007669"/>
    <property type="project" value="TreeGrafter"/>
</dbReference>
<evidence type="ECO:0000259" key="4">
    <source>
        <dbReference type="SMART" id="SM00479"/>
    </source>
</evidence>
<organism evidence="5">
    <name type="scientific">freshwater metagenome</name>
    <dbReference type="NCBI Taxonomy" id="449393"/>
    <lineage>
        <taxon>unclassified sequences</taxon>
        <taxon>metagenomes</taxon>
        <taxon>ecological metagenomes</taxon>
    </lineage>
</organism>
<feature type="domain" description="Exonuclease" evidence="4">
    <location>
        <begin position="13"/>
        <end position="189"/>
    </location>
</feature>
<keyword evidence="1" id="KW-0540">Nuclease</keyword>
<dbReference type="GO" id="GO:0005829">
    <property type="term" value="C:cytosol"/>
    <property type="evidence" value="ECO:0007669"/>
    <property type="project" value="TreeGrafter"/>
</dbReference>
<dbReference type="SUPFAM" id="SSF53098">
    <property type="entry name" value="Ribonuclease H-like"/>
    <property type="match status" value="1"/>
</dbReference>
<dbReference type="AlphaFoldDB" id="A0A6J7GHS1"/>
<dbReference type="Pfam" id="PF00929">
    <property type="entry name" value="RNase_T"/>
    <property type="match status" value="1"/>
</dbReference>
<accession>A0A6J7GHS1</accession>
<gene>
    <name evidence="5" type="ORF">UFOPK3516_01308</name>
</gene>
<name>A0A6J7GHS1_9ZZZZ</name>
<dbReference type="EMBL" id="CAFBMB010000130">
    <property type="protein sequence ID" value="CAB4907911.1"/>
    <property type="molecule type" value="Genomic_DNA"/>
</dbReference>
<dbReference type="InterPro" id="IPR012337">
    <property type="entry name" value="RNaseH-like_sf"/>
</dbReference>
<dbReference type="InterPro" id="IPR013520">
    <property type="entry name" value="Ribonucl_H"/>
</dbReference>
<dbReference type="Gene3D" id="3.30.420.10">
    <property type="entry name" value="Ribonuclease H-like superfamily/Ribonuclease H"/>
    <property type="match status" value="1"/>
</dbReference>
<dbReference type="NCBIfam" id="NF005927">
    <property type="entry name" value="PRK07942.1"/>
    <property type="match status" value="1"/>
</dbReference>
<keyword evidence="3" id="KW-0269">Exonuclease</keyword>
<keyword evidence="2" id="KW-0378">Hydrolase</keyword>
<evidence type="ECO:0000256" key="2">
    <source>
        <dbReference type="ARBA" id="ARBA00022801"/>
    </source>
</evidence>
<dbReference type="InterPro" id="IPR036397">
    <property type="entry name" value="RNaseH_sf"/>
</dbReference>
<evidence type="ECO:0000256" key="3">
    <source>
        <dbReference type="ARBA" id="ARBA00022839"/>
    </source>
</evidence>
<evidence type="ECO:0000256" key="1">
    <source>
        <dbReference type="ARBA" id="ARBA00022722"/>
    </source>
</evidence>